<dbReference type="InterPro" id="IPR013087">
    <property type="entry name" value="Znf_C2H2_type"/>
</dbReference>
<evidence type="ECO:0000259" key="11">
    <source>
        <dbReference type="PROSITE" id="PS00028"/>
    </source>
</evidence>
<keyword evidence="4" id="KW-0690">Ribosome biogenesis</keyword>
<dbReference type="RefSeq" id="XP_064768761.1">
    <property type="nucleotide sequence ID" value="XM_064910649.1"/>
</dbReference>
<organism evidence="12 13">
    <name type="scientific">Myxozyma melibiosi</name>
    <dbReference type="NCBI Taxonomy" id="54550"/>
    <lineage>
        <taxon>Eukaryota</taxon>
        <taxon>Fungi</taxon>
        <taxon>Dikarya</taxon>
        <taxon>Ascomycota</taxon>
        <taxon>Saccharomycotina</taxon>
        <taxon>Lipomycetes</taxon>
        <taxon>Lipomycetales</taxon>
        <taxon>Lipomycetaceae</taxon>
        <taxon>Myxozyma</taxon>
    </lineage>
</organism>
<evidence type="ECO:0000256" key="1">
    <source>
        <dbReference type="ARBA" id="ARBA00004123"/>
    </source>
</evidence>
<feature type="domain" description="C2H2-type" evidence="11">
    <location>
        <begin position="49"/>
        <end position="71"/>
    </location>
</feature>
<dbReference type="InterPro" id="IPR003604">
    <property type="entry name" value="Matrin/U1-like-C_Znf_C2H2"/>
</dbReference>
<dbReference type="Gene3D" id="3.30.160.60">
    <property type="entry name" value="Classic Zinc Finger"/>
    <property type="match status" value="1"/>
</dbReference>
<evidence type="ECO:0000313" key="13">
    <source>
        <dbReference type="Proteomes" id="UP001498771"/>
    </source>
</evidence>
<dbReference type="Proteomes" id="UP001498771">
    <property type="component" value="Unassembled WGS sequence"/>
</dbReference>
<keyword evidence="7" id="KW-0862">Zinc</keyword>
<dbReference type="SUPFAM" id="SSF57667">
    <property type="entry name" value="beta-beta-alpha zinc fingers"/>
    <property type="match status" value="1"/>
</dbReference>
<dbReference type="InterPro" id="IPR036236">
    <property type="entry name" value="Znf_C2H2_sf"/>
</dbReference>
<evidence type="ECO:0000256" key="6">
    <source>
        <dbReference type="ARBA" id="ARBA00022771"/>
    </source>
</evidence>
<proteinExistence type="inferred from homology"/>
<name>A0ABR1F9F2_9ASCO</name>
<gene>
    <name evidence="12" type="ORF">BZA70DRAFT_247117</name>
</gene>
<comment type="similarity">
    <text evidence="9">Belongs to the ZNF593/BUD20 C2H2-type zinc-finger protein family.</text>
</comment>
<keyword evidence="10" id="KW-0175">Coiled coil</keyword>
<evidence type="ECO:0000256" key="2">
    <source>
        <dbReference type="ARBA" id="ARBA00004496"/>
    </source>
</evidence>
<dbReference type="EMBL" id="JBBJBU010000004">
    <property type="protein sequence ID" value="KAK7205728.1"/>
    <property type="molecule type" value="Genomic_DNA"/>
</dbReference>
<protein>
    <recommendedName>
        <fullName evidence="11">C2H2-type domain-containing protein</fullName>
    </recommendedName>
</protein>
<keyword evidence="5" id="KW-0479">Metal-binding</keyword>
<evidence type="ECO:0000256" key="7">
    <source>
        <dbReference type="ARBA" id="ARBA00022833"/>
    </source>
</evidence>
<sequence>MGSIRRSKTKRRTRDLDQVYNDIADPSTLQKLSNQPIDEDKPGLGQFYCVECAKYFETDFANTVHRRGKNHKRRVRMLKEQPMSQAEIDAAAGVGVAKYAEFVKKYEEEKREKDEEVEKAKKAVMEVE</sequence>
<reference evidence="12 13" key="1">
    <citation type="submission" date="2024-03" db="EMBL/GenBank/DDBJ databases">
        <title>Genome-scale model development and genomic sequencing of the oleaginous clade Lipomyces.</title>
        <authorList>
            <consortium name="Lawrence Berkeley National Laboratory"/>
            <person name="Czajka J.J."/>
            <person name="Han Y."/>
            <person name="Kim J."/>
            <person name="Mondo S.J."/>
            <person name="Hofstad B.A."/>
            <person name="Robles A."/>
            <person name="Haridas S."/>
            <person name="Riley R."/>
            <person name="LaButti K."/>
            <person name="Pangilinan J."/>
            <person name="Andreopoulos W."/>
            <person name="Lipzen A."/>
            <person name="Yan J."/>
            <person name="Wang M."/>
            <person name="Ng V."/>
            <person name="Grigoriev I.V."/>
            <person name="Spatafora J.W."/>
            <person name="Magnuson J.K."/>
            <person name="Baker S.E."/>
            <person name="Pomraning K.R."/>
        </authorList>
    </citation>
    <scope>NUCLEOTIDE SEQUENCE [LARGE SCALE GENOMIC DNA]</scope>
    <source>
        <strain evidence="12 13">Phaff 52-87</strain>
    </source>
</reference>
<keyword evidence="8" id="KW-0539">Nucleus</keyword>
<keyword evidence="13" id="KW-1185">Reference proteome</keyword>
<dbReference type="PANTHER" id="PTHR46095:SF1">
    <property type="entry name" value="ZINC FINGER PROTEIN 593"/>
    <property type="match status" value="1"/>
</dbReference>
<evidence type="ECO:0000256" key="3">
    <source>
        <dbReference type="ARBA" id="ARBA00022490"/>
    </source>
</evidence>
<comment type="subcellular location">
    <subcellularLocation>
        <location evidence="2">Cytoplasm</location>
    </subcellularLocation>
    <subcellularLocation>
        <location evidence="1">Nucleus</location>
    </subcellularLocation>
</comment>
<dbReference type="InterPro" id="IPR051879">
    <property type="entry name" value="C2H2-ZF_Maturation_Protein"/>
</dbReference>
<evidence type="ECO:0000256" key="5">
    <source>
        <dbReference type="ARBA" id="ARBA00022723"/>
    </source>
</evidence>
<keyword evidence="3" id="KW-0963">Cytoplasm</keyword>
<dbReference type="Pfam" id="PF12171">
    <property type="entry name" value="zf-C2H2_jaz"/>
    <property type="match status" value="1"/>
</dbReference>
<evidence type="ECO:0000256" key="9">
    <source>
        <dbReference type="ARBA" id="ARBA00038064"/>
    </source>
</evidence>
<evidence type="ECO:0000256" key="8">
    <source>
        <dbReference type="ARBA" id="ARBA00023242"/>
    </source>
</evidence>
<comment type="caution">
    <text evidence="12">The sequence shown here is derived from an EMBL/GenBank/DDBJ whole genome shotgun (WGS) entry which is preliminary data.</text>
</comment>
<evidence type="ECO:0000256" key="4">
    <source>
        <dbReference type="ARBA" id="ARBA00022517"/>
    </source>
</evidence>
<accession>A0ABR1F9F2</accession>
<feature type="coiled-coil region" evidence="10">
    <location>
        <begin position="96"/>
        <end position="126"/>
    </location>
</feature>
<dbReference type="SMART" id="SM00451">
    <property type="entry name" value="ZnF_U1"/>
    <property type="match status" value="1"/>
</dbReference>
<evidence type="ECO:0000256" key="10">
    <source>
        <dbReference type="SAM" id="Coils"/>
    </source>
</evidence>
<dbReference type="PROSITE" id="PS00028">
    <property type="entry name" value="ZINC_FINGER_C2H2_1"/>
    <property type="match status" value="1"/>
</dbReference>
<dbReference type="PANTHER" id="PTHR46095">
    <property type="entry name" value="ZINC FINGER PROTEIN 593"/>
    <property type="match status" value="1"/>
</dbReference>
<keyword evidence="6" id="KW-0863">Zinc-finger</keyword>
<dbReference type="GeneID" id="90036161"/>
<dbReference type="InterPro" id="IPR022755">
    <property type="entry name" value="Znf_C2H2_jaz"/>
</dbReference>
<evidence type="ECO:0000313" key="12">
    <source>
        <dbReference type="EMBL" id="KAK7205728.1"/>
    </source>
</evidence>